<evidence type="ECO:0000256" key="1">
    <source>
        <dbReference type="SAM" id="Phobius"/>
    </source>
</evidence>
<dbReference type="InParanoid" id="M4C6D5"/>
<proteinExistence type="predicted"/>
<dbReference type="HOGENOM" id="CLU_2693038_0_0_1"/>
<evidence type="ECO:0000313" key="3">
    <source>
        <dbReference type="Proteomes" id="UP000011713"/>
    </source>
</evidence>
<dbReference type="AlphaFoldDB" id="M4C6D5"/>
<keyword evidence="1" id="KW-0472">Membrane</keyword>
<accession>M4C6D5</accession>
<protein>
    <submittedName>
        <fullName evidence="2">Uncharacterized protein</fullName>
    </submittedName>
</protein>
<keyword evidence="1" id="KW-0812">Transmembrane</keyword>
<feature type="transmembrane region" description="Helical" evidence="1">
    <location>
        <begin position="12"/>
        <end position="34"/>
    </location>
</feature>
<evidence type="ECO:0000313" key="2">
    <source>
        <dbReference type="EnsemblProtists" id="HpaP814667"/>
    </source>
</evidence>
<reference evidence="2" key="2">
    <citation type="submission" date="2015-06" db="UniProtKB">
        <authorList>
            <consortium name="EnsemblProtists"/>
        </authorList>
    </citation>
    <scope>IDENTIFICATION</scope>
    <source>
        <strain evidence="2">Emoy2</strain>
    </source>
</reference>
<keyword evidence="1" id="KW-1133">Transmembrane helix</keyword>
<organism evidence="2 3">
    <name type="scientific">Hyaloperonospora arabidopsidis (strain Emoy2)</name>
    <name type="common">Downy mildew agent</name>
    <name type="synonym">Peronospora arabidopsidis</name>
    <dbReference type="NCBI Taxonomy" id="559515"/>
    <lineage>
        <taxon>Eukaryota</taxon>
        <taxon>Sar</taxon>
        <taxon>Stramenopiles</taxon>
        <taxon>Oomycota</taxon>
        <taxon>Peronosporomycetes</taxon>
        <taxon>Peronosporales</taxon>
        <taxon>Peronosporaceae</taxon>
        <taxon>Hyaloperonospora</taxon>
    </lineage>
</organism>
<dbReference type="Proteomes" id="UP000011713">
    <property type="component" value="Unassembled WGS sequence"/>
</dbReference>
<sequence length="74" mass="7862">MLTRNALTEHTALVLYLHVHTKTFYVVSVALNAFHSPSPSKKPPTLALIGISLTLVILMCAVSKVSASLLASSS</sequence>
<reference evidence="3" key="1">
    <citation type="journal article" date="2010" name="Science">
        <title>Signatures of adaptation to obligate biotrophy in the Hyaloperonospora arabidopsidis genome.</title>
        <authorList>
            <person name="Baxter L."/>
            <person name="Tripathy S."/>
            <person name="Ishaque N."/>
            <person name="Boot N."/>
            <person name="Cabral A."/>
            <person name="Kemen E."/>
            <person name="Thines M."/>
            <person name="Ah-Fong A."/>
            <person name="Anderson R."/>
            <person name="Badejoko W."/>
            <person name="Bittner-Eddy P."/>
            <person name="Boore J.L."/>
            <person name="Chibucos M.C."/>
            <person name="Coates M."/>
            <person name="Dehal P."/>
            <person name="Delehaunty K."/>
            <person name="Dong S."/>
            <person name="Downton P."/>
            <person name="Dumas B."/>
            <person name="Fabro G."/>
            <person name="Fronick C."/>
            <person name="Fuerstenberg S.I."/>
            <person name="Fulton L."/>
            <person name="Gaulin E."/>
            <person name="Govers F."/>
            <person name="Hughes L."/>
            <person name="Humphray S."/>
            <person name="Jiang R.H."/>
            <person name="Judelson H."/>
            <person name="Kamoun S."/>
            <person name="Kyung K."/>
            <person name="Meijer H."/>
            <person name="Minx P."/>
            <person name="Morris P."/>
            <person name="Nelson J."/>
            <person name="Phuntumart V."/>
            <person name="Qutob D."/>
            <person name="Rehmany A."/>
            <person name="Rougon-Cardoso A."/>
            <person name="Ryden P."/>
            <person name="Torto-Alalibo T."/>
            <person name="Studholme D."/>
            <person name="Wang Y."/>
            <person name="Win J."/>
            <person name="Wood J."/>
            <person name="Clifton S.W."/>
            <person name="Rogers J."/>
            <person name="Van den Ackerveken G."/>
            <person name="Jones J.D."/>
            <person name="McDowell J.M."/>
            <person name="Beynon J."/>
            <person name="Tyler B.M."/>
        </authorList>
    </citation>
    <scope>NUCLEOTIDE SEQUENCE [LARGE SCALE GENOMIC DNA]</scope>
    <source>
        <strain evidence="3">Emoy2</strain>
    </source>
</reference>
<name>M4C6D5_HYAAE</name>
<dbReference type="EnsemblProtists" id="HpaT814667">
    <property type="protein sequence ID" value="HpaP814667"/>
    <property type="gene ID" value="HpaG814667"/>
</dbReference>
<keyword evidence="3" id="KW-1185">Reference proteome</keyword>
<feature type="transmembrane region" description="Helical" evidence="1">
    <location>
        <begin position="46"/>
        <end position="71"/>
    </location>
</feature>
<dbReference type="VEuPathDB" id="FungiDB:HpaG814667"/>
<dbReference type="EMBL" id="ABWE02000985">
    <property type="status" value="NOT_ANNOTATED_CDS"/>
    <property type="molecule type" value="Genomic_DNA"/>
</dbReference>